<evidence type="ECO:0000313" key="2">
    <source>
        <dbReference type="Proteomes" id="UP000639403"/>
    </source>
</evidence>
<reference evidence="1" key="1">
    <citation type="submission" date="2020-11" db="EMBL/GenBank/DDBJ databases">
        <authorList>
            <person name="Koelle M."/>
            <person name="Horta M.A.C."/>
            <person name="Nowrousian M."/>
            <person name="Ohm R.A."/>
            <person name="Benz P."/>
            <person name="Pilgard A."/>
        </authorList>
    </citation>
    <scope>NUCLEOTIDE SEQUENCE</scope>
    <source>
        <strain evidence="1">FPRL280</strain>
    </source>
</reference>
<dbReference type="EMBL" id="JADOXO010000463">
    <property type="protein sequence ID" value="KAF9803974.1"/>
    <property type="molecule type" value="Genomic_DNA"/>
</dbReference>
<gene>
    <name evidence="1" type="ORF">IEO21_09501</name>
</gene>
<sequence length="402" mass="46230">MFKDVVMREEPAFTLFISILNRSPRIADYVTSLCLGKPPARFVLEDLLRVLTELQNVTDLMLVGWSAFDIGLDTRVFQRRFSNIKSLFLANIEIDEIDFLLLFHAMPSLEHLTLCTVKVLPAPEEYADQLPVARSNSMHELHDMIFVHVSSPPMRIVPILVKAPLQLRPRKLQLVLNPKAEESVEDAQDLLREAGPSLEHLAMTAMQCEPRVSVISFADNTELRVLQLKDIALGMLDETALVRRMPLDWIPSTLAQVLPLHTRLQKIQLLLRMVHWQDWTDTGEYQSRLDWSRMDAELARIADEHPDVEISICVRRPEELEVWYYKMEDLILDYLPRLTKNKCRLGIICFQNMSGNGYLGGGISGRTYDNWYYCPLPDSGFYDSDHVYSADLYEDDEGVALH</sequence>
<dbReference type="AlphaFoldDB" id="A0A8H7TY65"/>
<evidence type="ECO:0000313" key="1">
    <source>
        <dbReference type="EMBL" id="KAF9803974.1"/>
    </source>
</evidence>
<organism evidence="1 2">
    <name type="scientific">Rhodonia placenta</name>
    <dbReference type="NCBI Taxonomy" id="104341"/>
    <lineage>
        <taxon>Eukaryota</taxon>
        <taxon>Fungi</taxon>
        <taxon>Dikarya</taxon>
        <taxon>Basidiomycota</taxon>
        <taxon>Agaricomycotina</taxon>
        <taxon>Agaricomycetes</taxon>
        <taxon>Polyporales</taxon>
        <taxon>Adustoporiaceae</taxon>
        <taxon>Rhodonia</taxon>
    </lineage>
</organism>
<protein>
    <submittedName>
        <fullName evidence="1">Uncharacterized protein</fullName>
    </submittedName>
</protein>
<proteinExistence type="predicted"/>
<accession>A0A8H7TY65</accession>
<name>A0A8H7TY65_9APHY</name>
<reference evidence="1" key="2">
    <citation type="journal article" name="Front. Microbiol.">
        <title>Degradative Capacity of Two Strains of Rhodonia placenta: From Phenotype to Genotype.</title>
        <authorList>
            <person name="Kolle M."/>
            <person name="Horta M.A.C."/>
            <person name="Nowrousian M."/>
            <person name="Ohm R.A."/>
            <person name="Benz J.P."/>
            <person name="Pilgard A."/>
        </authorList>
    </citation>
    <scope>NUCLEOTIDE SEQUENCE</scope>
    <source>
        <strain evidence="1">FPRL280</strain>
    </source>
</reference>
<dbReference type="Proteomes" id="UP000639403">
    <property type="component" value="Unassembled WGS sequence"/>
</dbReference>
<comment type="caution">
    <text evidence="1">The sequence shown here is derived from an EMBL/GenBank/DDBJ whole genome shotgun (WGS) entry which is preliminary data.</text>
</comment>